<evidence type="ECO:0000313" key="3">
    <source>
        <dbReference type="Proteomes" id="UP000469558"/>
    </source>
</evidence>
<comment type="caution">
    <text evidence="2">The sequence shown here is derived from an EMBL/GenBank/DDBJ whole genome shotgun (WGS) entry which is preliminary data.</text>
</comment>
<feature type="region of interest" description="Disordered" evidence="1">
    <location>
        <begin position="85"/>
        <end position="124"/>
    </location>
</feature>
<dbReference type="Proteomes" id="UP000469558">
    <property type="component" value="Unassembled WGS sequence"/>
</dbReference>
<name>A0A8T9BWP1_9HELO</name>
<dbReference type="OrthoDB" id="9895617at2759"/>
<evidence type="ECO:0000256" key="1">
    <source>
        <dbReference type="SAM" id="MobiDB-lite"/>
    </source>
</evidence>
<dbReference type="EMBL" id="QGMK01001517">
    <property type="protein sequence ID" value="TVY67539.1"/>
    <property type="molecule type" value="Genomic_DNA"/>
</dbReference>
<sequence>MPFGWGESQECYDQYQNQDTASLGHEVLAGGAGFAAMKIFEDRQRKEGKVVSHSFAKELIAGFAAGEVDKLAETKGEDYVREHRMRERAQEQGEHLYDQHYGQDDQYNPQQRQQHSSFDRYNNY</sequence>
<evidence type="ECO:0008006" key="4">
    <source>
        <dbReference type="Google" id="ProtNLM"/>
    </source>
</evidence>
<reference evidence="2 3" key="1">
    <citation type="submission" date="2018-05" db="EMBL/GenBank/DDBJ databases">
        <title>Genome sequencing and assembly of the regulated plant pathogen Lachnellula willkommii and related sister species for the development of diagnostic species identification markers.</title>
        <authorList>
            <person name="Giroux E."/>
            <person name="Bilodeau G."/>
        </authorList>
    </citation>
    <scope>NUCLEOTIDE SEQUENCE [LARGE SCALE GENOMIC DNA]</scope>
    <source>
        <strain evidence="2 3">CBS 268.59</strain>
    </source>
</reference>
<gene>
    <name evidence="2" type="ORF">LSUE1_G005867</name>
</gene>
<feature type="compositionally biased region" description="Low complexity" evidence="1">
    <location>
        <begin position="104"/>
        <end position="114"/>
    </location>
</feature>
<dbReference type="Pfam" id="PF12585">
    <property type="entry name" value="DUF3759"/>
    <property type="match status" value="1"/>
</dbReference>
<feature type="compositionally biased region" description="Basic and acidic residues" evidence="1">
    <location>
        <begin position="85"/>
        <end position="103"/>
    </location>
</feature>
<organism evidence="2 3">
    <name type="scientific">Lachnellula suecica</name>
    <dbReference type="NCBI Taxonomy" id="602035"/>
    <lineage>
        <taxon>Eukaryota</taxon>
        <taxon>Fungi</taxon>
        <taxon>Dikarya</taxon>
        <taxon>Ascomycota</taxon>
        <taxon>Pezizomycotina</taxon>
        <taxon>Leotiomycetes</taxon>
        <taxon>Helotiales</taxon>
        <taxon>Lachnaceae</taxon>
        <taxon>Lachnellula</taxon>
    </lineage>
</organism>
<dbReference type="AlphaFoldDB" id="A0A8T9BWP1"/>
<protein>
    <recommendedName>
        <fullName evidence="4">CipC-like antibiotic response protein</fullName>
    </recommendedName>
</protein>
<accession>A0A8T9BWP1</accession>
<proteinExistence type="predicted"/>
<feature type="compositionally biased region" description="Polar residues" evidence="1">
    <location>
        <begin position="115"/>
        <end position="124"/>
    </location>
</feature>
<evidence type="ECO:0000313" key="2">
    <source>
        <dbReference type="EMBL" id="TVY67539.1"/>
    </source>
</evidence>
<dbReference type="InterPro" id="IPR022234">
    <property type="entry name" value="DUF3759"/>
</dbReference>
<keyword evidence="3" id="KW-1185">Reference proteome</keyword>
<dbReference type="PANTHER" id="PTHR37450:SF1">
    <property type="entry name" value="CIPC PROTEIN"/>
    <property type="match status" value="1"/>
</dbReference>
<dbReference type="PANTHER" id="PTHR37450">
    <property type="entry name" value="CIPC PROTEIN"/>
    <property type="match status" value="1"/>
</dbReference>